<evidence type="ECO:0000313" key="2">
    <source>
        <dbReference type="Proteomes" id="UP000078492"/>
    </source>
</evidence>
<organism evidence="1 2">
    <name type="scientific">Trachymyrmex cornetzi</name>
    <dbReference type="NCBI Taxonomy" id="471704"/>
    <lineage>
        <taxon>Eukaryota</taxon>
        <taxon>Metazoa</taxon>
        <taxon>Ecdysozoa</taxon>
        <taxon>Arthropoda</taxon>
        <taxon>Hexapoda</taxon>
        <taxon>Insecta</taxon>
        <taxon>Pterygota</taxon>
        <taxon>Neoptera</taxon>
        <taxon>Endopterygota</taxon>
        <taxon>Hymenoptera</taxon>
        <taxon>Apocrita</taxon>
        <taxon>Aculeata</taxon>
        <taxon>Formicoidea</taxon>
        <taxon>Formicidae</taxon>
        <taxon>Myrmicinae</taxon>
        <taxon>Trachymyrmex</taxon>
    </lineage>
</organism>
<dbReference type="AlphaFoldDB" id="A0A151JS68"/>
<gene>
    <name evidence="1" type="ORF">ALC57_00357</name>
</gene>
<evidence type="ECO:0000313" key="1">
    <source>
        <dbReference type="EMBL" id="KYN30219.1"/>
    </source>
</evidence>
<name>A0A151JS68_9HYME</name>
<sequence length="105" mass="11902">SFPTHWIPPDLVRRKVEQGPVLVGNVLVLVSQIYLRTIVASHLSHSIVALHWKTTDVEAASQQQSDITKIFSLPYDLKEITVFLLLSWNRHCVNLGYPGIHVHVL</sequence>
<proteinExistence type="predicted"/>
<accession>A0A151JS68</accession>
<dbReference type="Proteomes" id="UP000078492">
    <property type="component" value="Unassembled WGS sequence"/>
</dbReference>
<keyword evidence="2" id="KW-1185">Reference proteome</keyword>
<reference evidence="1 2" key="1">
    <citation type="submission" date="2015-09" db="EMBL/GenBank/DDBJ databases">
        <title>Trachymyrmex cornetzi WGS genome.</title>
        <authorList>
            <person name="Nygaard S."/>
            <person name="Hu H."/>
            <person name="Boomsma J."/>
            <person name="Zhang G."/>
        </authorList>
    </citation>
    <scope>NUCLEOTIDE SEQUENCE [LARGE SCALE GENOMIC DNA]</scope>
    <source>
        <strain evidence="1">Tcor2-1</strain>
        <tissue evidence="1">Whole body</tissue>
    </source>
</reference>
<protein>
    <submittedName>
        <fullName evidence="1">Uncharacterized protein</fullName>
    </submittedName>
</protein>
<dbReference type="EMBL" id="KQ978543">
    <property type="protein sequence ID" value="KYN30219.1"/>
    <property type="molecule type" value="Genomic_DNA"/>
</dbReference>
<feature type="non-terminal residue" evidence="1">
    <location>
        <position position="1"/>
    </location>
</feature>